<dbReference type="PANTHER" id="PTHR21363:SF0">
    <property type="entry name" value="PREPHENATE DEHYDROGENASE [NADP(+)]"/>
    <property type="match status" value="1"/>
</dbReference>
<dbReference type="Gene3D" id="1.10.3660.10">
    <property type="entry name" value="6-phosphogluconate dehydrogenase C-terminal like domain"/>
    <property type="match status" value="1"/>
</dbReference>
<evidence type="ECO:0000313" key="4">
    <source>
        <dbReference type="EMBL" id="KAF1019624.1"/>
    </source>
</evidence>
<dbReference type="SUPFAM" id="SSF51735">
    <property type="entry name" value="NAD(P)-binding Rossmann-fold domains"/>
    <property type="match status" value="1"/>
</dbReference>
<feature type="transmembrane region" description="Helical" evidence="2">
    <location>
        <begin position="21"/>
        <end position="41"/>
    </location>
</feature>
<dbReference type="InterPro" id="IPR008927">
    <property type="entry name" value="6-PGluconate_DH-like_C_sf"/>
</dbReference>
<keyword evidence="2" id="KW-0472">Membrane</keyword>
<dbReference type="InterPro" id="IPR003099">
    <property type="entry name" value="Prephen_DH"/>
</dbReference>
<dbReference type="InterPro" id="IPR036291">
    <property type="entry name" value="NAD(P)-bd_dom_sf"/>
</dbReference>
<dbReference type="Gene3D" id="3.40.50.720">
    <property type="entry name" value="NAD(P)-binding Rossmann-like Domain"/>
    <property type="match status" value="1"/>
</dbReference>
<dbReference type="PROSITE" id="PS51176">
    <property type="entry name" value="PDH_ADH"/>
    <property type="match status" value="1"/>
</dbReference>
<organism evidence="4 5">
    <name type="scientific">Paracidovorax wautersii</name>
    <dbReference type="NCBI Taxonomy" id="1177982"/>
    <lineage>
        <taxon>Bacteria</taxon>
        <taxon>Pseudomonadati</taxon>
        <taxon>Pseudomonadota</taxon>
        <taxon>Betaproteobacteria</taxon>
        <taxon>Burkholderiales</taxon>
        <taxon>Comamonadaceae</taxon>
        <taxon>Paracidovorax</taxon>
    </lineage>
</organism>
<sequence>MRSAAMSEPAASASSLPFQRVAIIGCGLMGGSLALALRAAGRAGHITGYSTTPASLQAALDQGVIDQAATSAAQAAQGADLVVLAVPVGAMAPSFAAIAPVLAPGALVIDVGSTKSDVIAAARAHLGPRLPDFVPCHPIAGKEKAGSAAASATLYRDRRAVVTPLPENPSAQVARATSLWRAVGCEVVTMDAAQHDTAFAAVSHLPHLLAFAYVNGLLDQPDGAAFMAAGGPGFRDFSRIAGSEPAMWRDVLLANRDQVLAQSHAFRQALDQIEADLRAGAGDALAARIQQASDARAAWVLGGPGNTSPHDG</sequence>
<dbReference type="AlphaFoldDB" id="A0A7V8JPG6"/>
<evidence type="ECO:0000259" key="3">
    <source>
        <dbReference type="PROSITE" id="PS51176"/>
    </source>
</evidence>
<protein>
    <submittedName>
        <fullName evidence="4">Cyclohexadienyl dehydrogenase</fullName>
    </submittedName>
</protein>
<reference evidence="5" key="1">
    <citation type="journal article" date="2020" name="MBio">
        <title>Horizontal gene transfer to a defensive symbiont with a reduced genome amongst a multipartite beetle microbiome.</title>
        <authorList>
            <person name="Waterworth S.C."/>
            <person name="Florez L.V."/>
            <person name="Rees E.R."/>
            <person name="Hertweck C."/>
            <person name="Kaltenpoth M."/>
            <person name="Kwan J.C."/>
        </authorList>
    </citation>
    <scope>NUCLEOTIDE SEQUENCE [LARGE SCALE GENOMIC DNA]</scope>
</reference>
<dbReference type="Pfam" id="PF02153">
    <property type="entry name" value="PDH_N"/>
    <property type="match status" value="1"/>
</dbReference>
<dbReference type="GO" id="GO:0070403">
    <property type="term" value="F:NAD+ binding"/>
    <property type="evidence" value="ECO:0007669"/>
    <property type="project" value="InterPro"/>
</dbReference>
<evidence type="ECO:0000313" key="5">
    <source>
        <dbReference type="Proteomes" id="UP000461670"/>
    </source>
</evidence>
<gene>
    <name evidence="4" type="primary">tyrC</name>
    <name evidence="4" type="ORF">GAK30_03021</name>
</gene>
<dbReference type="Proteomes" id="UP000461670">
    <property type="component" value="Unassembled WGS sequence"/>
</dbReference>
<dbReference type="InterPro" id="IPR046825">
    <property type="entry name" value="PDH_C"/>
</dbReference>
<dbReference type="GO" id="GO:0006571">
    <property type="term" value="P:tyrosine biosynthetic process"/>
    <property type="evidence" value="ECO:0007669"/>
    <property type="project" value="InterPro"/>
</dbReference>
<accession>A0A7V8JPG6</accession>
<keyword evidence="1" id="KW-0560">Oxidoreductase</keyword>
<dbReference type="PANTHER" id="PTHR21363">
    <property type="entry name" value="PREPHENATE DEHYDROGENASE"/>
    <property type="match status" value="1"/>
</dbReference>
<dbReference type="SUPFAM" id="SSF48179">
    <property type="entry name" value="6-phosphogluconate dehydrogenase C-terminal domain-like"/>
    <property type="match status" value="1"/>
</dbReference>
<evidence type="ECO:0000256" key="2">
    <source>
        <dbReference type="SAM" id="Phobius"/>
    </source>
</evidence>
<keyword evidence="2" id="KW-0812">Transmembrane</keyword>
<evidence type="ECO:0000256" key="1">
    <source>
        <dbReference type="ARBA" id="ARBA00023002"/>
    </source>
</evidence>
<keyword evidence="2" id="KW-1133">Transmembrane helix</keyword>
<dbReference type="GO" id="GO:0008977">
    <property type="term" value="F:prephenate dehydrogenase (NAD+) activity"/>
    <property type="evidence" value="ECO:0007669"/>
    <property type="project" value="InterPro"/>
</dbReference>
<dbReference type="FunFam" id="3.40.50.720:FF:000208">
    <property type="entry name" value="Prephenate dehydrogenase"/>
    <property type="match status" value="1"/>
</dbReference>
<dbReference type="EMBL" id="WNDQ01000051">
    <property type="protein sequence ID" value="KAF1019624.1"/>
    <property type="molecule type" value="Genomic_DNA"/>
</dbReference>
<comment type="caution">
    <text evidence="4">The sequence shown here is derived from an EMBL/GenBank/DDBJ whole genome shotgun (WGS) entry which is preliminary data.</text>
</comment>
<dbReference type="InterPro" id="IPR046826">
    <property type="entry name" value="PDH_N"/>
</dbReference>
<dbReference type="InterPro" id="IPR050812">
    <property type="entry name" value="Preph/Arog_dehydrog"/>
</dbReference>
<proteinExistence type="predicted"/>
<name>A0A7V8JPG6_9BURK</name>
<feature type="domain" description="Prephenate/arogenate dehydrogenase" evidence="3">
    <location>
        <begin position="19"/>
        <end position="307"/>
    </location>
</feature>
<dbReference type="GO" id="GO:0004665">
    <property type="term" value="F:prephenate dehydrogenase (NADP+) activity"/>
    <property type="evidence" value="ECO:0007669"/>
    <property type="project" value="InterPro"/>
</dbReference>
<dbReference type="Pfam" id="PF20463">
    <property type="entry name" value="PDH_C"/>
    <property type="match status" value="1"/>
</dbReference>